<reference evidence="11" key="1">
    <citation type="submission" date="2020-04" db="EMBL/GenBank/DDBJ databases">
        <authorList>
            <person name="Alioto T."/>
            <person name="Alioto T."/>
            <person name="Gomez Garrido J."/>
        </authorList>
    </citation>
    <scope>NUCLEOTIDE SEQUENCE</scope>
    <source>
        <strain evidence="11">A484AB</strain>
    </source>
</reference>
<dbReference type="OrthoDB" id="413361at2759"/>
<evidence type="ECO:0000256" key="3">
    <source>
        <dbReference type="ARBA" id="ARBA00022759"/>
    </source>
</evidence>
<keyword evidence="12" id="KW-1185">Reference proteome</keyword>
<dbReference type="PANTHER" id="PTHR42648">
    <property type="entry name" value="TRANSPOSASE, PUTATIVE-RELATED"/>
    <property type="match status" value="1"/>
</dbReference>
<organism evidence="11 12">
    <name type="scientific">Paramuricea clavata</name>
    <name type="common">Red gorgonian</name>
    <name type="synonym">Violescent sea-whip</name>
    <dbReference type="NCBI Taxonomy" id="317549"/>
    <lineage>
        <taxon>Eukaryota</taxon>
        <taxon>Metazoa</taxon>
        <taxon>Cnidaria</taxon>
        <taxon>Anthozoa</taxon>
        <taxon>Octocorallia</taxon>
        <taxon>Malacalcyonacea</taxon>
        <taxon>Plexauridae</taxon>
        <taxon>Paramuricea</taxon>
    </lineage>
</organism>
<keyword evidence="8" id="KW-0808">Transferase</keyword>
<keyword evidence="1" id="KW-0540">Nuclease</keyword>
<evidence type="ECO:0000256" key="5">
    <source>
        <dbReference type="ARBA" id="ARBA00022842"/>
    </source>
</evidence>
<evidence type="ECO:0000313" key="12">
    <source>
        <dbReference type="Proteomes" id="UP001152795"/>
    </source>
</evidence>
<protein>
    <recommendedName>
        <fullName evidence="10">GAG-pre-integrase domain-containing protein</fullName>
    </recommendedName>
</protein>
<dbReference type="InterPro" id="IPR025724">
    <property type="entry name" value="GAG-pre-integrase_dom"/>
</dbReference>
<dbReference type="Proteomes" id="UP001152795">
    <property type="component" value="Unassembled WGS sequence"/>
</dbReference>
<evidence type="ECO:0000256" key="1">
    <source>
        <dbReference type="ARBA" id="ARBA00022722"/>
    </source>
</evidence>
<keyword evidence="9" id="KW-0233">DNA recombination</keyword>
<dbReference type="GO" id="GO:0016787">
    <property type="term" value="F:hydrolase activity"/>
    <property type="evidence" value="ECO:0007669"/>
    <property type="project" value="UniProtKB-KW"/>
</dbReference>
<dbReference type="GO" id="GO:0015074">
    <property type="term" value="P:DNA integration"/>
    <property type="evidence" value="ECO:0007669"/>
    <property type="project" value="UniProtKB-KW"/>
</dbReference>
<keyword evidence="8" id="KW-0548">Nucleotidyltransferase</keyword>
<keyword evidence="7" id="KW-0695">RNA-directed DNA polymerase</keyword>
<evidence type="ECO:0000256" key="7">
    <source>
        <dbReference type="ARBA" id="ARBA00022918"/>
    </source>
</evidence>
<keyword evidence="3" id="KW-0255">Endonuclease</keyword>
<dbReference type="AlphaFoldDB" id="A0A6S7J2C4"/>
<keyword evidence="2" id="KW-0479">Metal-binding</keyword>
<evidence type="ECO:0000256" key="8">
    <source>
        <dbReference type="ARBA" id="ARBA00022932"/>
    </source>
</evidence>
<feature type="domain" description="GAG-pre-integrase" evidence="10">
    <location>
        <begin position="34"/>
        <end position="100"/>
    </location>
</feature>
<dbReference type="GO" id="GO:0046872">
    <property type="term" value="F:metal ion binding"/>
    <property type="evidence" value="ECO:0007669"/>
    <property type="project" value="UniProtKB-KW"/>
</dbReference>
<feature type="non-terminal residue" evidence="11">
    <location>
        <position position="135"/>
    </location>
</feature>
<evidence type="ECO:0000256" key="9">
    <source>
        <dbReference type="ARBA" id="ARBA00023172"/>
    </source>
</evidence>
<dbReference type="PANTHER" id="PTHR42648:SF11">
    <property type="entry name" value="TRANSPOSON TY4-P GAG-POL POLYPROTEIN"/>
    <property type="match status" value="1"/>
</dbReference>
<evidence type="ECO:0000259" key="10">
    <source>
        <dbReference type="Pfam" id="PF13976"/>
    </source>
</evidence>
<evidence type="ECO:0000256" key="4">
    <source>
        <dbReference type="ARBA" id="ARBA00022801"/>
    </source>
</evidence>
<dbReference type="GO" id="GO:0003964">
    <property type="term" value="F:RNA-directed DNA polymerase activity"/>
    <property type="evidence" value="ECO:0007669"/>
    <property type="project" value="UniProtKB-KW"/>
</dbReference>
<gene>
    <name evidence="11" type="ORF">PACLA_8A029211</name>
</gene>
<dbReference type="EMBL" id="CACRXK020012862">
    <property type="protein sequence ID" value="CAB4024144.1"/>
    <property type="molecule type" value="Genomic_DNA"/>
</dbReference>
<keyword evidence="4" id="KW-0378">Hydrolase</keyword>
<keyword evidence="8" id="KW-0239">DNA-directed DNA polymerase</keyword>
<accession>A0A6S7J2C4</accession>
<evidence type="ECO:0000313" key="11">
    <source>
        <dbReference type="EMBL" id="CAB4024144.1"/>
    </source>
</evidence>
<sequence length="135" mass="15300">MTQMEAEVIFDDEKCYIIKNGKTINIGHLLDSKLYVVNTQPDYVNITTIEVPTLRQWYCRYGHLNFGYINKLAQGNLVTGMKYTKGETNQKCEACTRAKMHRIPVPKQSSNRTTQPLELIHSDVCGPMNTDSIGG</sequence>
<dbReference type="GO" id="GO:0004519">
    <property type="term" value="F:endonuclease activity"/>
    <property type="evidence" value="ECO:0007669"/>
    <property type="project" value="UniProtKB-KW"/>
</dbReference>
<keyword evidence="6" id="KW-0229">DNA integration</keyword>
<dbReference type="GO" id="GO:0006310">
    <property type="term" value="P:DNA recombination"/>
    <property type="evidence" value="ECO:0007669"/>
    <property type="project" value="UniProtKB-KW"/>
</dbReference>
<dbReference type="InterPro" id="IPR039537">
    <property type="entry name" value="Retrotran_Ty1/copia-like"/>
</dbReference>
<dbReference type="Pfam" id="PF13976">
    <property type="entry name" value="gag_pre-integrs"/>
    <property type="match status" value="1"/>
</dbReference>
<evidence type="ECO:0000256" key="6">
    <source>
        <dbReference type="ARBA" id="ARBA00022908"/>
    </source>
</evidence>
<keyword evidence="5" id="KW-0460">Magnesium</keyword>
<evidence type="ECO:0000256" key="2">
    <source>
        <dbReference type="ARBA" id="ARBA00022723"/>
    </source>
</evidence>
<name>A0A6S7J2C4_PARCT</name>
<proteinExistence type="predicted"/>
<dbReference type="GO" id="GO:0003887">
    <property type="term" value="F:DNA-directed DNA polymerase activity"/>
    <property type="evidence" value="ECO:0007669"/>
    <property type="project" value="UniProtKB-KW"/>
</dbReference>
<comment type="caution">
    <text evidence="11">The sequence shown here is derived from an EMBL/GenBank/DDBJ whole genome shotgun (WGS) entry which is preliminary data.</text>
</comment>